<dbReference type="Proteomes" id="UP001162483">
    <property type="component" value="Unassembled WGS sequence"/>
</dbReference>
<keyword evidence="2" id="KW-1185">Reference proteome</keyword>
<accession>A0ABN9GNU0</accession>
<protein>
    <submittedName>
        <fullName evidence="1">Uncharacterized protein</fullName>
    </submittedName>
</protein>
<reference evidence="1" key="1">
    <citation type="submission" date="2023-05" db="EMBL/GenBank/DDBJ databases">
        <authorList>
            <person name="Stuckert A."/>
        </authorList>
    </citation>
    <scope>NUCLEOTIDE SEQUENCE</scope>
</reference>
<name>A0ABN9GNU0_9NEOB</name>
<evidence type="ECO:0000313" key="1">
    <source>
        <dbReference type="EMBL" id="CAI9609810.1"/>
    </source>
</evidence>
<dbReference type="EMBL" id="CATNWA010018840">
    <property type="protein sequence ID" value="CAI9609810.1"/>
    <property type="molecule type" value="Genomic_DNA"/>
</dbReference>
<proteinExistence type="predicted"/>
<evidence type="ECO:0000313" key="2">
    <source>
        <dbReference type="Proteomes" id="UP001162483"/>
    </source>
</evidence>
<comment type="caution">
    <text evidence="1">The sequence shown here is derived from an EMBL/GenBank/DDBJ whole genome shotgun (WGS) entry which is preliminary data.</text>
</comment>
<sequence length="56" mass="5957">LTTSRPAHVHKKAGQEQCRSGWQFINVLPLPCLCALPGSARHCDPVPAGSLYGTSV</sequence>
<feature type="non-terminal residue" evidence="1">
    <location>
        <position position="1"/>
    </location>
</feature>
<organism evidence="1 2">
    <name type="scientific">Staurois parvus</name>
    <dbReference type="NCBI Taxonomy" id="386267"/>
    <lineage>
        <taxon>Eukaryota</taxon>
        <taxon>Metazoa</taxon>
        <taxon>Chordata</taxon>
        <taxon>Craniata</taxon>
        <taxon>Vertebrata</taxon>
        <taxon>Euteleostomi</taxon>
        <taxon>Amphibia</taxon>
        <taxon>Batrachia</taxon>
        <taxon>Anura</taxon>
        <taxon>Neobatrachia</taxon>
        <taxon>Ranoidea</taxon>
        <taxon>Ranidae</taxon>
        <taxon>Staurois</taxon>
    </lineage>
</organism>
<gene>
    <name evidence="1" type="ORF">SPARVUS_LOCUS14317347</name>
</gene>